<dbReference type="SUPFAM" id="SSF54427">
    <property type="entry name" value="NTF2-like"/>
    <property type="match status" value="1"/>
</dbReference>
<evidence type="ECO:0008006" key="4">
    <source>
        <dbReference type="Google" id="ProtNLM"/>
    </source>
</evidence>
<comment type="caution">
    <text evidence="2">The sequence shown here is derived from an EMBL/GenBank/DDBJ whole genome shotgun (WGS) entry which is preliminary data.</text>
</comment>
<dbReference type="Proteomes" id="UP001215151">
    <property type="component" value="Unassembled WGS sequence"/>
</dbReference>
<dbReference type="InterPro" id="IPR050982">
    <property type="entry name" value="Auxin_biosynth/cation_transpt"/>
</dbReference>
<dbReference type="PANTHER" id="PTHR43539">
    <property type="entry name" value="FLAVIN-BINDING MONOOXYGENASE-LIKE PROTEIN (AFU_ORTHOLOGUE AFUA_4G09220)"/>
    <property type="match status" value="1"/>
</dbReference>
<evidence type="ECO:0000313" key="3">
    <source>
        <dbReference type="Proteomes" id="UP001215151"/>
    </source>
</evidence>
<sequence>MATTEPAAILPTLDRLGVKSVPSDVDAPKVAALWLDSLAQQVSSNNIDGILSHFTDDAWWRDMLALTWEFRTFHGATNIRKLLADRLAPAKLSSFKLTSAKFESPYPDLAWILGQFTFDSDIGLCSGIFRLIPTADGKWTGFTFYTNLEDLKGFEEKIGPRRNFLPNHGKWKDEREREKQFLDKDPTVLIVGGGQSGLDVAARLKLLDIPALVIEKNARIGDQWRFRYQALCLHDPVWYDHMPHMPFPPSWPVYTPAHKLAGWLEYYAEAMELNIWTSSTVTKAEQDANNEWNVTVEKADGSTRVFHVKHLVFAIGLGGNNPNIPEFPGREEYQGQVLHSIFHNSAKDHIGKKVLVVGACTSAHDICADYVEHGVGKWPYTHLQRRMMLIVRHHVDVTMYQRDTTYIMSTKEGMPRVFGHLWWEGAYGPDEADRVDASLPIWLNEQLHKRITVEIAEADKATLDGLKKVGFKLNYGHEGGGFLSLTRRRGGGYYLDVGASQLVIDGKIKLKNDSRIKRYTKTGFEFEDGSTFDADVILFATGFASPITTIDRICGADVASRIKPIWGLSEEGELRTAWRDSGVPNFWFMMGNLAWCRFHSKHLALQIKAQEEGLFRPEAREDLDANTTARTKGDKKANIEQCSTILHLIVYSTLL</sequence>
<protein>
    <recommendedName>
        <fullName evidence="4">FAD/NAD(P)-binding domain-containing protein</fullName>
    </recommendedName>
</protein>
<reference evidence="2" key="1">
    <citation type="submission" date="2022-11" db="EMBL/GenBank/DDBJ databases">
        <title>Genome Sequence of Cubamyces cubensis.</title>
        <authorList>
            <person name="Buettner E."/>
        </authorList>
    </citation>
    <scope>NUCLEOTIDE SEQUENCE</scope>
    <source>
        <strain evidence="2">MPL-01</strain>
    </source>
</reference>
<name>A0AAD7TYJ3_9APHY</name>
<organism evidence="2 3">
    <name type="scientific">Trametes cubensis</name>
    <dbReference type="NCBI Taxonomy" id="1111947"/>
    <lineage>
        <taxon>Eukaryota</taxon>
        <taxon>Fungi</taxon>
        <taxon>Dikarya</taxon>
        <taxon>Basidiomycota</taxon>
        <taxon>Agaricomycotina</taxon>
        <taxon>Agaricomycetes</taxon>
        <taxon>Polyporales</taxon>
        <taxon>Polyporaceae</taxon>
        <taxon>Trametes</taxon>
    </lineage>
</organism>
<keyword evidence="1" id="KW-0560">Oxidoreductase</keyword>
<proteinExistence type="predicted"/>
<evidence type="ECO:0000256" key="1">
    <source>
        <dbReference type="ARBA" id="ARBA00023002"/>
    </source>
</evidence>
<dbReference type="AlphaFoldDB" id="A0AAD7TYJ3"/>
<dbReference type="Pfam" id="PF13738">
    <property type="entry name" value="Pyr_redox_3"/>
    <property type="match status" value="1"/>
</dbReference>
<dbReference type="PANTHER" id="PTHR43539:SF68">
    <property type="entry name" value="FLAVIN-BINDING MONOOXYGENASE-LIKE PROTEIN (AFU_ORTHOLOGUE AFUA_4G09220)"/>
    <property type="match status" value="1"/>
</dbReference>
<keyword evidence="3" id="KW-1185">Reference proteome</keyword>
<evidence type="ECO:0000313" key="2">
    <source>
        <dbReference type="EMBL" id="KAJ8487201.1"/>
    </source>
</evidence>
<dbReference type="EMBL" id="JAPEVG010000083">
    <property type="protein sequence ID" value="KAJ8487201.1"/>
    <property type="molecule type" value="Genomic_DNA"/>
</dbReference>
<dbReference type="Gene3D" id="3.10.450.50">
    <property type="match status" value="1"/>
</dbReference>
<dbReference type="Gene3D" id="3.50.50.60">
    <property type="entry name" value="FAD/NAD(P)-binding domain"/>
    <property type="match status" value="2"/>
</dbReference>
<dbReference type="InterPro" id="IPR036188">
    <property type="entry name" value="FAD/NAD-bd_sf"/>
</dbReference>
<gene>
    <name evidence="2" type="ORF">ONZ51_g4347</name>
</gene>
<dbReference type="GO" id="GO:0050660">
    <property type="term" value="F:flavin adenine dinucleotide binding"/>
    <property type="evidence" value="ECO:0007669"/>
    <property type="project" value="TreeGrafter"/>
</dbReference>
<accession>A0AAD7TYJ3</accession>
<dbReference type="GO" id="GO:0004497">
    <property type="term" value="F:monooxygenase activity"/>
    <property type="evidence" value="ECO:0007669"/>
    <property type="project" value="TreeGrafter"/>
</dbReference>
<dbReference type="InterPro" id="IPR032710">
    <property type="entry name" value="NTF2-like_dom_sf"/>
</dbReference>
<dbReference type="SUPFAM" id="SSF51905">
    <property type="entry name" value="FAD/NAD(P)-binding domain"/>
    <property type="match status" value="2"/>
</dbReference>